<dbReference type="InterPro" id="IPR004358">
    <property type="entry name" value="Sig_transdc_His_kin-like_C"/>
</dbReference>
<dbReference type="PATRIC" id="fig|1297742.4.peg.2024"/>
<evidence type="ECO:0000259" key="6">
    <source>
        <dbReference type="PROSITE" id="PS50110"/>
    </source>
</evidence>
<feature type="domain" description="Histidine kinase" evidence="5">
    <location>
        <begin position="153"/>
        <end position="366"/>
    </location>
</feature>
<accession>A0A0H4WQQ6</accession>
<dbReference type="CDD" id="cd00075">
    <property type="entry name" value="HATPase"/>
    <property type="match status" value="1"/>
</dbReference>
<dbReference type="SMART" id="SM00448">
    <property type="entry name" value="REC"/>
    <property type="match status" value="1"/>
</dbReference>
<dbReference type="OrthoDB" id="9787818at2"/>
<dbReference type="Proteomes" id="UP000009026">
    <property type="component" value="Chromosome"/>
</dbReference>
<dbReference type="eggNOG" id="COG2205">
    <property type="taxonomic scope" value="Bacteria"/>
</dbReference>
<sequence>MTPRVKCLLVDDLEENLIALGALLRREDVEVLQARSGAQALELLLEHEDVALAFLDVQMPEMDGFELAELMRGSERTRHIPIIFVTAGAHDQRRRFKGYDAGAVDFLYKPLEPHVLRNKAEVFFQLYRQKQQLAQQLEELTETLRLNEMFTAVLGHDLRNPLSAILTAADLLYRRTEDPAVRKSAIRMLTSGKRMGRMIEDVLDLARARLAGGIPLRRSETDFSQLVHRMVQEHQTAFPQHSIEVRQDGDLVGDWDADRLAQVASNLIGNALQHGDASEPVQLRLDGSKTDAVSFSVSNVGVIPTELQPYLFDPFRRGSQQRGRTGGLGLGLYIVQQIIHAHHGSVDVDSGASRHTTFRVVLPRRGTEVVKL</sequence>
<feature type="modified residue" description="4-aspartylphosphate" evidence="4">
    <location>
        <position position="56"/>
    </location>
</feature>
<evidence type="ECO:0000256" key="2">
    <source>
        <dbReference type="ARBA" id="ARBA00012438"/>
    </source>
</evidence>
<dbReference type="InterPro" id="IPR005467">
    <property type="entry name" value="His_kinase_dom"/>
</dbReference>
<organism evidence="7 8">
    <name type="scientific">Pseudomyxococcus hansupus</name>
    <dbReference type="NCBI Taxonomy" id="1297742"/>
    <lineage>
        <taxon>Bacteria</taxon>
        <taxon>Pseudomonadati</taxon>
        <taxon>Myxococcota</taxon>
        <taxon>Myxococcia</taxon>
        <taxon>Myxococcales</taxon>
        <taxon>Cystobacterineae</taxon>
        <taxon>Myxococcaceae</taxon>
        <taxon>Pseudomyxococcus</taxon>
    </lineage>
</organism>
<dbReference type="Gene3D" id="3.40.50.2300">
    <property type="match status" value="1"/>
</dbReference>
<dbReference type="AlphaFoldDB" id="A0A0H4WQQ6"/>
<dbReference type="InterPro" id="IPR036890">
    <property type="entry name" value="HATPase_C_sf"/>
</dbReference>
<dbReference type="Pfam" id="PF00512">
    <property type="entry name" value="HisKA"/>
    <property type="match status" value="1"/>
</dbReference>
<dbReference type="Pfam" id="PF00072">
    <property type="entry name" value="Response_reg"/>
    <property type="match status" value="1"/>
</dbReference>
<dbReference type="InterPro" id="IPR003594">
    <property type="entry name" value="HATPase_dom"/>
</dbReference>
<name>A0A0H4WQQ6_9BACT</name>
<dbReference type="Pfam" id="PF02518">
    <property type="entry name" value="HATPase_c"/>
    <property type="match status" value="1"/>
</dbReference>
<dbReference type="InterPro" id="IPR003661">
    <property type="entry name" value="HisK_dim/P_dom"/>
</dbReference>
<reference evidence="7 8" key="1">
    <citation type="journal article" date="2016" name="PLoS ONE">
        <title>Complete Genome Sequence and Comparative Genomics of a Novel Myxobacterium Myxococcus hansupus.</title>
        <authorList>
            <person name="Sharma G."/>
            <person name="Narwani T."/>
            <person name="Subramanian S."/>
        </authorList>
    </citation>
    <scope>NUCLEOTIDE SEQUENCE [LARGE SCALE GENOMIC DNA]</scope>
    <source>
        <strain evidence="8">mixupus</strain>
    </source>
</reference>
<dbReference type="SMART" id="SM00387">
    <property type="entry name" value="HATPase_c"/>
    <property type="match status" value="1"/>
</dbReference>
<dbReference type="Gene3D" id="3.30.565.10">
    <property type="entry name" value="Histidine kinase-like ATPase, C-terminal domain"/>
    <property type="match status" value="1"/>
</dbReference>
<evidence type="ECO:0000313" key="8">
    <source>
        <dbReference type="Proteomes" id="UP000009026"/>
    </source>
</evidence>
<dbReference type="InterPro" id="IPR011006">
    <property type="entry name" value="CheY-like_superfamily"/>
</dbReference>
<dbReference type="CDD" id="cd00082">
    <property type="entry name" value="HisKA"/>
    <property type="match status" value="1"/>
</dbReference>
<keyword evidence="3 4" id="KW-0597">Phosphoprotein</keyword>
<evidence type="ECO:0000256" key="3">
    <source>
        <dbReference type="ARBA" id="ARBA00022553"/>
    </source>
</evidence>
<dbReference type="EMBL" id="CP012109">
    <property type="protein sequence ID" value="AKQ65089.1"/>
    <property type="molecule type" value="Genomic_DNA"/>
</dbReference>
<evidence type="ECO:0000256" key="1">
    <source>
        <dbReference type="ARBA" id="ARBA00000085"/>
    </source>
</evidence>
<comment type="catalytic activity">
    <reaction evidence="1">
        <text>ATP + protein L-histidine = ADP + protein N-phospho-L-histidine.</text>
        <dbReference type="EC" id="2.7.13.3"/>
    </reaction>
</comment>
<dbReference type="SUPFAM" id="SSF52172">
    <property type="entry name" value="CheY-like"/>
    <property type="match status" value="1"/>
</dbReference>
<dbReference type="PANTHER" id="PTHR43547">
    <property type="entry name" value="TWO-COMPONENT HISTIDINE KINASE"/>
    <property type="match status" value="1"/>
</dbReference>
<feature type="domain" description="Response regulatory" evidence="6">
    <location>
        <begin position="6"/>
        <end position="124"/>
    </location>
</feature>
<evidence type="ECO:0000313" key="7">
    <source>
        <dbReference type="EMBL" id="AKQ65089.1"/>
    </source>
</evidence>
<dbReference type="SUPFAM" id="SSF55874">
    <property type="entry name" value="ATPase domain of HSP90 chaperone/DNA topoisomerase II/histidine kinase"/>
    <property type="match status" value="1"/>
</dbReference>
<keyword evidence="7" id="KW-0675">Receptor</keyword>
<dbReference type="InterPro" id="IPR036097">
    <property type="entry name" value="HisK_dim/P_sf"/>
</dbReference>
<dbReference type="InterPro" id="IPR001789">
    <property type="entry name" value="Sig_transdc_resp-reg_receiver"/>
</dbReference>
<evidence type="ECO:0000256" key="4">
    <source>
        <dbReference type="PROSITE-ProRule" id="PRU00169"/>
    </source>
</evidence>
<dbReference type="EC" id="2.7.13.3" evidence="2"/>
<dbReference type="KEGG" id="mym:A176_002001"/>
<dbReference type="PROSITE" id="PS50110">
    <property type="entry name" value="RESPONSE_REGULATORY"/>
    <property type="match status" value="1"/>
</dbReference>
<keyword evidence="8" id="KW-1185">Reference proteome</keyword>
<dbReference type="eggNOG" id="COG3437">
    <property type="taxonomic scope" value="Bacteria"/>
</dbReference>
<evidence type="ECO:0000259" key="5">
    <source>
        <dbReference type="PROSITE" id="PS50109"/>
    </source>
</evidence>
<dbReference type="STRING" id="1297742.A176_002001"/>
<dbReference type="PRINTS" id="PR00344">
    <property type="entry name" value="BCTRLSENSOR"/>
</dbReference>
<dbReference type="GO" id="GO:0000155">
    <property type="term" value="F:phosphorelay sensor kinase activity"/>
    <property type="evidence" value="ECO:0007669"/>
    <property type="project" value="InterPro"/>
</dbReference>
<dbReference type="Gene3D" id="1.10.287.130">
    <property type="match status" value="1"/>
</dbReference>
<dbReference type="SUPFAM" id="SSF47384">
    <property type="entry name" value="Homodimeric domain of signal transducing histidine kinase"/>
    <property type="match status" value="1"/>
</dbReference>
<dbReference type="SMART" id="SM00388">
    <property type="entry name" value="HisKA"/>
    <property type="match status" value="1"/>
</dbReference>
<protein>
    <recommendedName>
        <fullName evidence="2">histidine kinase</fullName>
        <ecNumber evidence="2">2.7.13.3</ecNumber>
    </recommendedName>
</protein>
<proteinExistence type="predicted"/>
<dbReference type="PANTHER" id="PTHR43547:SF2">
    <property type="entry name" value="HYBRID SIGNAL TRANSDUCTION HISTIDINE KINASE C"/>
    <property type="match status" value="1"/>
</dbReference>
<dbReference type="PROSITE" id="PS50109">
    <property type="entry name" value="HIS_KIN"/>
    <property type="match status" value="1"/>
</dbReference>
<gene>
    <name evidence="7" type="ORF">A176_002001</name>
</gene>